<dbReference type="InterPro" id="IPR036736">
    <property type="entry name" value="ACP-like_sf"/>
</dbReference>
<dbReference type="Pfam" id="PF00501">
    <property type="entry name" value="AMP-binding"/>
    <property type="match status" value="3"/>
</dbReference>
<dbReference type="Gene3D" id="1.10.1200.10">
    <property type="entry name" value="ACP-like"/>
    <property type="match status" value="3"/>
</dbReference>
<dbReference type="InterPro" id="IPR010071">
    <property type="entry name" value="AA_adenyl_dom"/>
</dbReference>
<dbReference type="Pfam" id="PF13193">
    <property type="entry name" value="AMP-binding_C"/>
    <property type="match status" value="2"/>
</dbReference>
<dbReference type="InterPro" id="IPR009081">
    <property type="entry name" value="PP-bd_ACP"/>
</dbReference>
<feature type="domain" description="Carrier" evidence="5">
    <location>
        <begin position="1855"/>
        <end position="1930"/>
    </location>
</feature>
<dbReference type="Pfam" id="PF00550">
    <property type="entry name" value="PP-binding"/>
    <property type="match status" value="3"/>
</dbReference>
<evidence type="ECO:0000313" key="7">
    <source>
        <dbReference type="Proteomes" id="UP001597286"/>
    </source>
</evidence>
<dbReference type="PANTHER" id="PTHR45527">
    <property type="entry name" value="NONRIBOSOMAL PEPTIDE SYNTHETASE"/>
    <property type="match status" value="1"/>
</dbReference>
<accession>A0ABW4NYU4</accession>
<feature type="domain" description="Carrier" evidence="5">
    <location>
        <begin position="3986"/>
        <end position="4060"/>
    </location>
</feature>
<dbReference type="InterPro" id="IPR045851">
    <property type="entry name" value="AMP-bd_C_sf"/>
</dbReference>
<dbReference type="PROSITE" id="PS00455">
    <property type="entry name" value="AMP_BINDING"/>
    <property type="match status" value="3"/>
</dbReference>
<feature type="region of interest" description="Disordered" evidence="4">
    <location>
        <begin position="1441"/>
        <end position="1467"/>
    </location>
</feature>
<evidence type="ECO:0000256" key="1">
    <source>
        <dbReference type="ARBA" id="ARBA00001957"/>
    </source>
</evidence>
<feature type="domain" description="Carrier" evidence="5">
    <location>
        <begin position="2911"/>
        <end position="2986"/>
    </location>
</feature>
<reference evidence="7" key="1">
    <citation type="journal article" date="2019" name="Int. J. Syst. Evol. Microbiol.">
        <title>The Global Catalogue of Microorganisms (GCM) 10K type strain sequencing project: providing services to taxonomists for standard genome sequencing and annotation.</title>
        <authorList>
            <consortium name="The Broad Institute Genomics Platform"/>
            <consortium name="The Broad Institute Genome Sequencing Center for Infectious Disease"/>
            <person name="Wu L."/>
            <person name="Ma J."/>
        </authorList>
    </citation>
    <scope>NUCLEOTIDE SEQUENCE [LARGE SCALE GENOMIC DNA]</scope>
    <source>
        <strain evidence="7">DT72</strain>
    </source>
</reference>
<dbReference type="CDD" id="cd19540">
    <property type="entry name" value="LCL_NRPS-like"/>
    <property type="match status" value="2"/>
</dbReference>
<dbReference type="Gene3D" id="3.30.300.30">
    <property type="match status" value="3"/>
</dbReference>
<evidence type="ECO:0000256" key="3">
    <source>
        <dbReference type="ARBA" id="ARBA00022553"/>
    </source>
</evidence>
<dbReference type="NCBIfam" id="NF003417">
    <property type="entry name" value="PRK04813.1"/>
    <property type="match status" value="3"/>
</dbReference>
<dbReference type="SMART" id="SM00823">
    <property type="entry name" value="PKS_PP"/>
    <property type="match status" value="3"/>
</dbReference>
<dbReference type="InterPro" id="IPR006162">
    <property type="entry name" value="Ppantetheine_attach_site"/>
</dbReference>
<evidence type="ECO:0000256" key="2">
    <source>
        <dbReference type="ARBA" id="ARBA00022450"/>
    </source>
</evidence>
<dbReference type="SUPFAM" id="SSF56801">
    <property type="entry name" value="Acetyl-CoA synthetase-like"/>
    <property type="match status" value="3"/>
</dbReference>
<dbReference type="EMBL" id="JBHUFB010000007">
    <property type="protein sequence ID" value="MFD1811372.1"/>
    <property type="molecule type" value="Genomic_DNA"/>
</dbReference>
<dbReference type="Gene3D" id="3.30.559.10">
    <property type="entry name" value="Chloramphenicol acetyltransferase-like domain"/>
    <property type="match status" value="5"/>
</dbReference>
<dbReference type="Gene3D" id="3.30.559.30">
    <property type="entry name" value="Nonribosomal peptide synthetase, condensation domain"/>
    <property type="match status" value="5"/>
</dbReference>
<dbReference type="CDD" id="cd05930">
    <property type="entry name" value="A_NRPS"/>
    <property type="match status" value="2"/>
</dbReference>
<sequence>MEWKTVQLAFPVTAAQRSIYFGHQLDPVGHLYNTGMYTETLGDVDFDRVVAACKSVLDQAETLHVNFDVDADGELVQTPRAGRDYEIPVLDFRGEADPEAASLAWMRERMSTRVDLATDLLVEFAVHRVGDEQMRIYQQYHHIVNDGYGFSLVLNKVMRAYVDGTAPDMAKEWSLARFVDADLEYTGGDQIAVDREHWLTELADLPSVPRLIPVDHPPAPGVIHTTVTIDAERRARLDAYGKEHGLRLPMIVIGLLSAYVARATDTSDMVLALPTTARGTRELRTTPGMVASVLPIRFDVGPDARVADVASAADKKMWALLKHGRYRGEAIGQELTARDPNWRPPAVGINVMPASTSRVQIGRESDAHMLASGPVGELEFIVLLHKAWQPIEIGLRSHPGNADRCLEIADDLAEFVDAFLADTDTAVWALPAAAPTVADPDRVHDEDGTGPLAVPPALAARRDAQLPVDATLRSLRIPAPEGLTRDQLAAAVDALVTHHHALRATLTAPAPILWLLTVAETVDAASLVHVLEPGVDVTDPAQTTGVSPDIAAGRPLSVVWTGGDSGELTLLAPAGLVDERSWAVVAEDFATALRGVRRGRVVALPAVPVSLKTHAQRFTAEAAQPARLAELVTWMSVLAPGAELVAPTDQSGPAAGVEVVLSSREYTDASTAVPALVKGDAGDVWAAVTALAVSRWRGNGDAAGELLVDLWRDGREDGETDRTVGPLGWSAPARLMLGDDALSALRSAKERIRSAGSIGFPMLRYANVQAGPALAALPAPQVSVRAGGDRIGRRALDVCVDSDDNGGATVRFESDHGLGDEALAELAVLWRQSLAELVELAGSASGSARLTPSDLRHIELTQEEIDRVEAVAPVVVEDIWPLSPLQRGLFFQSVFDDARDIYTAQFSLDFGHRVDIARLRAAAAALLHENPTVRAGFTNDGLADPVQFIGSGIEVPFTEVDLSGLPADGQEARAQELMAADRAKPFDLTSPPLWRMLLLHLGDGVDRLVVNREFILWDGWSGALFVDQLLARYAGEPVAAPEAGFTDYLTWLADRDPEAAASAWRDAYAGFDTPTLVAGPNKGGVPVVPTRIESNIDAELTSALRERARTSGVTLNALMNAVMGLLLSAESGRTDVVFGSTVAGRPTEIVGLDRVLGMFLNTVPVRVTLDPTETVGALLRRMQNEYVERMEHEYLGLGEIQRATGHAQLFDTLFVLQNFKNAAEMEAQSAKHDIVGEDSLDHTHYPLAVVVSPGETLHVKIDYRADLVAAGRAHGLHDRFVDLLATVAHDADRLVGQVPALNVAELAAAREQWAQPLPVVEDATIAEMLIAKSAEIPDEIALVFEAERVTYGELAARVEGLARHLIECGAGPETVVALGLPRTVDMVVALFAVLRVGAAYLPLELDQPDERLKVILADALPVLAVTTTAVETRLGLDPQRSVRLDEKRDRDGSPLTATELGGFAPGTPHRLDHPAYVIYTSGSTGKPKGVVTPYRGLTNMQRNHQDEIFDPVVAGETGRRMRVAHTVSFAFDMSWEELLWLVEGHEVHICDEDLRRDAQALVQYCDRAGIDVVNVTPTYATALISEGLLDEGTRPDGTVAHRPPLVLLGGEAVPDSVWNRLRDTDGTLGYNLYGPTEYTINTLGAGTDDSDTPTVGTPIRATRGHILDPWLRPVVDGVAGELYIAGAGLARGYLGRVDITADRFVANPFEPGTRMYRTGDFVRRRPGVAEDSVDGIIDYLGRIDDQVKIRGYRVELHEIESVIEAHPASASAAVVAVDDPLVPGMKRLAAYLVPADGAGDDAVAAVLDHLRAQLPDYMVPSSLQVIDAIPMTVNGKLDVKALPAPEMRATAGSREPATEAERVLCDLFADLLGLESVGADDDFFELGGHSMIAMRVVSRIRAEFDVQLTIRDLFDARTPAELARLLPAAASALPPIVAGPRPDCIPLSAAQERLWLLAEMSEDSLGYHYAHVARLDGPVDVIALAAAVRDVTTRHESLRTVVESADGDAYQVILPAGGELEVVDSDPESTETRVIERLTANFDLRTDVPLRVSLIRESPDRHVVVVVLHHIATDEWSDAPLLGDLTRAYLSRLAGAEPDWAPLPVQYADYALWQRDVLGENGIEGQLDHWRGALAGLPEEMPLPTTRPRPVAPTYRAGNAQAVIDADVARGLRQVADAHGGTMFMALHAVTAAVLSRLGAGDDVVIGSPVSGRSDSALDDLVGFFVGTVVLRTDLSGDPAFGDLVDRVREADLAAMSNQDVPFQRLVEELAPVRVEGRNPLFQVMVSYLQRPAVLPDLLGVSTRWEQLTNIRAKFDLNVTFVEAPDTGDVTVVAEYAADLFDHEAVETVLAALLRVAAAVAADPSVRLGDLALLDDEERSRQLTVGVGPVAEYDDVTVAEMLARRAALDPSALAVVAGTDTLTSADLDGRSNALARMLIADGAGPGDLVAVAVPRSVDQLVAIHAVVKSGAAYLPIDTGLPAARIEYLFADAKPVRVLSTSATALPDTAPRTDLDAAAVRERLAGLSSEPVTDADRREALTPAHPIYVIYTSGSTGNPKGVVVAHRAVVNRLNWVQDRIPVTTADRVALKTPATFDVSVWELFWPNVNGAAVVVAGPDDHRDPDAVLSLLRDGGVTIAHFVPSMLEEMLGLPGIDLPALRRVVCSGEALQFRTAARFAAAVPGAALDNLYGPTEAAVEVTLASDLEVDAAERTGATPIGGPGTNVALYVLDSRMRPVPAGVSGELYLGGVQVADGYLGKPALTAGRFVADPHGAPGARLYRTGDLVRWDSSLALEFLGRIDDQVKIRGLRIELGEVETALEGLPSVARAVASVARNAEGEPVLVGYVVAESDAAGDIEPATVRSALSGVVPDHLIPAIVMPIDSVPVNFNGKLDRKALPQPDFGSQAESRAPRDEFEARMCAAFAEALGVESVGIDDDFFALGGHSLTAIRLVNALRADLGVDVAVRAVFEAPTVAQLAPIAQRAQDTGRPELVPAARPDTLPLSFAQQRMWILDRLGADGGAYNVPISWRVNGSVDVVALAESVRDLMVRHEALRTVFPEVDGAPQQVILPADAVEVNLDRRTVRPEDVTAAAAEAAAHGFDLSAEAPVRVTVLEADEDTVVVLVIHHIATDEWSTRALLTDLLGAYAQRQAGSAPQWEPLPVQYADFTLWQRELLGDASDSGSLAARQADFWRDTLGGLPEELSLPTDRTRPARFSYRGGAVYLALDADVVAGLREVARTSGTSMFMVVQAAVAVLLHKSGAGVDIPIGTPVSGRGERALEDLVGFFLNTLVLRTDLSGDPTVAELLQRVRDTDLAAFENRDLPFEQVVDAVLGAGARSRSVHPLFQTMVVYLTEPSPSDGFGGAAGLTPEPIAPTTAKFDLSFDFVEYAGTDTVVGMIEYSSDLFDHETVERLAAGLTTVLRGIATGAADLRLSALDAIPAADRIDLTRRWNVNPIDVPDTTVAALFADAAQRHRHEPALIAGPVEWTFGELAERVTRLARLLIEEGVGPEVPVALMLPRTADAITAILAVLTAGGAYIACDPQAPAARTAAALETTAPTVVVTTRELTDRLPSGAAAVVALDDPVITARLAGQSTAPVGDRDRIVPLRPEHPAYVVHTSGSTGVPKAVVAVHRGLVTLFHSHRADLYRPTQQRSGRARLRVGHAWSFAFDASWQPQLWLLDGHALCLVDEEVQRDPRKTVLQAQTQEWDFVEVTPSHLVQLIDAGLLDGERVPASLGFGGEAVAPPLWQRLRDLPGTDSYNLYGPSESTVDALVARTSDSEAPVTGRPVGNTRAFVLDEWMRPAPVGVEGELYLAGDGLARGYGGESGRTAERFVADPFGAPGARMYRTGDRARWNRDGRIQYRGRSDDQVKVRGHRIEPAEVAAALLADTEVADAVVQPRSDRGVVQLVAYVVPAGGTLETDAVRPLDTDALRRRLRTVLPDYMVPAAVVVLDALPTLPNGKLDRAALPRPQIRAAGEYRAPTTATEALLCGAVADQFGLDRVGVDDDLFELGCDSIGVMALLSRLRASGVDIDAAHVFATGSIGELAAVIDETGIRS</sequence>
<dbReference type="InterPro" id="IPR000873">
    <property type="entry name" value="AMP-dep_synth/lig_dom"/>
</dbReference>
<dbReference type="Proteomes" id="UP001597286">
    <property type="component" value="Unassembled WGS sequence"/>
</dbReference>
<dbReference type="PANTHER" id="PTHR45527:SF1">
    <property type="entry name" value="FATTY ACID SYNTHASE"/>
    <property type="match status" value="1"/>
</dbReference>
<organism evidence="6 7">
    <name type="scientific">Rhodococcus gannanensis</name>
    <dbReference type="NCBI Taxonomy" id="1960308"/>
    <lineage>
        <taxon>Bacteria</taxon>
        <taxon>Bacillati</taxon>
        <taxon>Actinomycetota</taxon>
        <taxon>Actinomycetes</taxon>
        <taxon>Mycobacteriales</taxon>
        <taxon>Nocardiaceae</taxon>
        <taxon>Rhodococcus</taxon>
    </lineage>
</organism>
<keyword evidence="7" id="KW-1185">Reference proteome</keyword>
<name>A0ABW4NYU4_9NOCA</name>
<dbReference type="Pfam" id="PF00668">
    <property type="entry name" value="Condensation"/>
    <property type="match status" value="4"/>
</dbReference>
<keyword evidence="2" id="KW-0596">Phosphopantetheine</keyword>
<dbReference type="InterPro" id="IPR020845">
    <property type="entry name" value="AMP-binding_CS"/>
</dbReference>
<dbReference type="SUPFAM" id="SSF47336">
    <property type="entry name" value="ACP-like"/>
    <property type="match status" value="3"/>
</dbReference>
<dbReference type="NCBIfam" id="TIGR01733">
    <property type="entry name" value="AA-adenyl-dom"/>
    <property type="match status" value="3"/>
</dbReference>
<dbReference type="SUPFAM" id="SSF52777">
    <property type="entry name" value="CoA-dependent acyltransferases"/>
    <property type="match status" value="10"/>
</dbReference>
<evidence type="ECO:0000256" key="4">
    <source>
        <dbReference type="SAM" id="MobiDB-lite"/>
    </source>
</evidence>
<evidence type="ECO:0000259" key="5">
    <source>
        <dbReference type="PROSITE" id="PS50075"/>
    </source>
</evidence>
<gene>
    <name evidence="6" type="ORF">ACFSJG_04040</name>
</gene>
<dbReference type="Gene3D" id="3.40.50.980">
    <property type="match status" value="6"/>
</dbReference>
<dbReference type="InterPro" id="IPR020806">
    <property type="entry name" value="PKS_PP-bd"/>
</dbReference>
<dbReference type="InterPro" id="IPR025110">
    <property type="entry name" value="AMP-bd_C"/>
</dbReference>
<dbReference type="Gene3D" id="2.30.38.10">
    <property type="entry name" value="Luciferase, Domain 3"/>
    <property type="match status" value="3"/>
</dbReference>
<dbReference type="PROSITE" id="PS00012">
    <property type="entry name" value="PHOSPHOPANTETHEINE"/>
    <property type="match status" value="2"/>
</dbReference>
<evidence type="ECO:0000313" key="6">
    <source>
        <dbReference type="EMBL" id="MFD1811372.1"/>
    </source>
</evidence>
<keyword evidence="3" id="KW-0597">Phosphoprotein</keyword>
<dbReference type="InterPro" id="IPR023213">
    <property type="entry name" value="CAT-like_dom_sf"/>
</dbReference>
<dbReference type="PROSITE" id="PS50075">
    <property type="entry name" value="CARRIER"/>
    <property type="match status" value="3"/>
</dbReference>
<feature type="compositionally biased region" description="Basic and acidic residues" evidence="4">
    <location>
        <begin position="1441"/>
        <end position="1452"/>
    </location>
</feature>
<protein>
    <submittedName>
        <fullName evidence="6">Amino acid adenylation domain-containing protein</fullName>
    </submittedName>
</protein>
<dbReference type="InterPro" id="IPR001242">
    <property type="entry name" value="Condensation_dom"/>
</dbReference>
<comment type="caution">
    <text evidence="6">The sequence shown here is derived from an EMBL/GenBank/DDBJ whole genome shotgun (WGS) entry which is preliminary data.</text>
</comment>
<comment type="cofactor">
    <cofactor evidence="1">
        <name>pantetheine 4'-phosphate</name>
        <dbReference type="ChEBI" id="CHEBI:47942"/>
    </cofactor>
</comment>
<proteinExistence type="predicted"/>